<dbReference type="SUPFAM" id="SSF53474">
    <property type="entry name" value="alpha/beta-Hydrolases"/>
    <property type="match status" value="1"/>
</dbReference>
<dbReference type="InterPro" id="IPR050300">
    <property type="entry name" value="GDXG_lipolytic_enzyme"/>
</dbReference>
<dbReference type="PANTHER" id="PTHR48081:SF8">
    <property type="entry name" value="ALPHA_BETA HYDROLASE FOLD-3 DOMAIN-CONTAINING PROTEIN-RELATED"/>
    <property type="match status" value="1"/>
</dbReference>
<comment type="similarity">
    <text evidence="1">Belongs to the 'GDXG' lipolytic enzyme family.</text>
</comment>
<proteinExistence type="inferred from homology"/>
<feature type="domain" description="Alpha/beta hydrolase fold-3" evidence="3">
    <location>
        <begin position="119"/>
        <end position="325"/>
    </location>
</feature>
<accession>A0A9X3AIQ1</accession>
<gene>
    <name evidence="4" type="ORF">NZH93_41735</name>
</gene>
<dbReference type="InterPro" id="IPR013094">
    <property type="entry name" value="AB_hydrolase_3"/>
</dbReference>
<dbReference type="EMBL" id="JANYMP010000032">
    <property type="protein sequence ID" value="MCS7483407.1"/>
    <property type="molecule type" value="Genomic_DNA"/>
</dbReference>
<keyword evidence="2 4" id="KW-0378">Hydrolase</keyword>
<protein>
    <submittedName>
        <fullName evidence="4">Alpha/beta hydrolase</fullName>
    </submittedName>
</protein>
<evidence type="ECO:0000256" key="2">
    <source>
        <dbReference type="ARBA" id="ARBA00022801"/>
    </source>
</evidence>
<dbReference type="Pfam" id="PF07859">
    <property type="entry name" value="Abhydrolase_3"/>
    <property type="match status" value="1"/>
</dbReference>
<evidence type="ECO:0000259" key="3">
    <source>
        <dbReference type="Pfam" id="PF07859"/>
    </source>
</evidence>
<reference evidence="4" key="1">
    <citation type="submission" date="2022-08" db="EMBL/GenBank/DDBJ databases">
        <authorList>
            <person name="Tistechok S."/>
            <person name="Samborskyy M."/>
            <person name="Roman I."/>
        </authorList>
    </citation>
    <scope>NUCLEOTIDE SEQUENCE</scope>
    <source>
        <strain evidence="4">DSM 103496</strain>
    </source>
</reference>
<dbReference type="Proteomes" id="UP001141259">
    <property type="component" value="Unassembled WGS sequence"/>
</dbReference>
<dbReference type="PANTHER" id="PTHR48081">
    <property type="entry name" value="AB HYDROLASE SUPERFAMILY PROTEIN C4A8.06C"/>
    <property type="match status" value="1"/>
</dbReference>
<comment type="caution">
    <text evidence="4">The sequence shown here is derived from an EMBL/GenBank/DDBJ whole genome shotgun (WGS) entry which is preliminary data.</text>
</comment>
<dbReference type="RefSeq" id="WP_259628866.1">
    <property type="nucleotide sequence ID" value="NZ_JANYMP010000032.1"/>
</dbReference>
<dbReference type="FunFam" id="3.40.50.1820:FF:000089">
    <property type="entry name" value="Alpha/beta hydrolase"/>
    <property type="match status" value="1"/>
</dbReference>
<name>A0A9X3AIQ1_9PSEU</name>
<evidence type="ECO:0000313" key="5">
    <source>
        <dbReference type="Proteomes" id="UP001141259"/>
    </source>
</evidence>
<organism evidence="4 5">
    <name type="scientific">Umezawaea endophytica</name>
    <dbReference type="NCBI Taxonomy" id="1654476"/>
    <lineage>
        <taxon>Bacteria</taxon>
        <taxon>Bacillati</taxon>
        <taxon>Actinomycetota</taxon>
        <taxon>Actinomycetes</taxon>
        <taxon>Pseudonocardiales</taxon>
        <taxon>Pseudonocardiaceae</taxon>
        <taxon>Umezawaea</taxon>
    </lineage>
</organism>
<dbReference type="Gene3D" id="3.40.50.1820">
    <property type="entry name" value="alpha/beta hydrolase"/>
    <property type="match status" value="1"/>
</dbReference>
<dbReference type="AlphaFoldDB" id="A0A9X3AIQ1"/>
<sequence>MSKLADSLPVGVLAGAVRFAFGLPAPVRRLITGKPIVVDGQRLHPDAQLLLRLQQLSGQTWETTTPAENRAALTQSNALVCGPVVRGVATRPVRIPRDGGVIPGRVYEPVGLAPDSALLIFYHGGGWVSGDLDSHDNLCRFLALEAGVRVLAVDYRLAPEHPFPAAVDDVMVAFEWAVAHASDLRVDPERIALGGDSAGGNLAAVTALRAAQAGGPTPVFLLLLYPAVDASTRRRSRDLFGNGFFLTDAAMDWFRGHYAPEEESWVDPRLSVLLADDLSTLPPTYLATAGFDPLRDEGEAFAEKLAQAGVPVVLRRHEGLFHGFANVLGLGGIYREAVSEAVGSLRTGLALANARQDVPKTA</sequence>
<evidence type="ECO:0000256" key="1">
    <source>
        <dbReference type="ARBA" id="ARBA00010515"/>
    </source>
</evidence>
<keyword evidence="5" id="KW-1185">Reference proteome</keyword>
<evidence type="ECO:0000313" key="4">
    <source>
        <dbReference type="EMBL" id="MCS7483407.1"/>
    </source>
</evidence>
<dbReference type="GO" id="GO:0016787">
    <property type="term" value="F:hydrolase activity"/>
    <property type="evidence" value="ECO:0007669"/>
    <property type="project" value="UniProtKB-KW"/>
</dbReference>
<dbReference type="InterPro" id="IPR029058">
    <property type="entry name" value="AB_hydrolase_fold"/>
</dbReference>